<keyword evidence="2" id="KW-1185">Reference proteome</keyword>
<dbReference type="SUPFAM" id="SSF82171">
    <property type="entry name" value="DPP6 N-terminal domain-like"/>
    <property type="match status" value="1"/>
</dbReference>
<organism evidence="1 2">
    <name type="scientific">Elstera litoralis</name>
    <dbReference type="NCBI Taxonomy" id="552518"/>
    <lineage>
        <taxon>Bacteria</taxon>
        <taxon>Pseudomonadati</taxon>
        <taxon>Pseudomonadota</taxon>
        <taxon>Alphaproteobacteria</taxon>
        <taxon>Rhodospirillales</taxon>
        <taxon>Rhodospirillaceae</taxon>
        <taxon>Elstera</taxon>
    </lineage>
</organism>
<sequence length="488" mass="50815">YKSDGRASNTVRIGQIATGAAPKYFTVAGDSLYYISQKSSDGIELRRTDGTFAGAELVSDIRAGAFSSFPEYLKASGDKLFFTAIGTTGGRELYVADKDGARQVADINPGAADGTPITTMMFVQPVDGGVVFTAQDPSAGLELYFSNGTGVTRLTDLNPGPTDTPFGGPSRVAALGSTVVFGATTADGFYTPYQTDLAGNVQRIFSDDGDALSFSGKFTAAGDYVYFTAAETGLPGSRLYRLDAATATATAIAGTQDIPLTNQIVFGDKVVATATKSGIDRTFIYGPDGLYQVPGLVSQGYAVLVPGITTERLAQSAETLRQAAADAGAARQAALLAADRANTFTKFYSTSAAIANDSQERLTAVDLDSELKTAQQAAERLQRGTASLSYAAQAGTALADALQQVSLAAKTEAADLQARREAKLDEARRQQRAKLLRGDIAAPIAKPSTAGLTTLGLAVDSPRNPLPPQPAAYRPVIIPYSLAQTASA</sequence>
<name>A0A0F3IUW9_9PROT</name>
<evidence type="ECO:0008006" key="3">
    <source>
        <dbReference type="Google" id="ProtNLM"/>
    </source>
</evidence>
<dbReference type="EMBL" id="LAJY01000087">
    <property type="protein sequence ID" value="KJV10501.1"/>
    <property type="molecule type" value="Genomic_DNA"/>
</dbReference>
<feature type="non-terminal residue" evidence="1">
    <location>
        <position position="1"/>
    </location>
</feature>
<evidence type="ECO:0000313" key="1">
    <source>
        <dbReference type="EMBL" id="KJV10501.1"/>
    </source>
</evidence>
<protein>
    <recommendedName>
        <fullName evidence="3">DUF5050 domain-containing protein</fullName>
    </recommendedName>
</protein>
<evidence type="ECO:0000313" key="2">
    <source>
        <dbReference type="Proteomes" id="UP000033774"/>
    </source>
</evidence>
<dbReference type="Proteomes" id="UP000033774">
    <property type="component" value="Unassembled WGS sequence"/>
</dbReference>
<comment type="caution">
    <text evidence="1">The sequence shown here is derived from an EMBL/GenBank/DDBJ whole genome shotgun (WGS) entry which is preliminary data.</text>
</comment>
<reference evidence="1 2" key="1">
    <citation type="submission" date="2015-03" db="EMBL/GenBank/DDBJ databases">
        <title>Draft genome sequence of Elstera litoralis.</title>
        <authorList>
            <person name="Rahalkar M.C."/>
            <person name="Dhakephalkar P.K."/>
            <person name="Pore S.D."/>
            <person name="Arora P."/>
            <person name="Kapse N.G."/>
            <person name="Pandit P.S."/>
        </authorList>
    </citation>
    <scope>NUCLEOTIDE SEQUENCE [LARGE SCALE GENOMIC DNA]</scope>
    <source>
        <strain evidence="1 2">Dia-1</strain>
    </source>
</reference>
<gene>
    <name evidence="1" type="ORF">VZ95_04420</name>
</gene>
<accession>A0A0F3IUW9</accession>
<dbReference type="AlphaFoldDB" id="A0A0F3IUW9"/>
<proteinExistence type="predicted"/>
<dbReference type="PATRIC" id="fig|552518.3.peg.4601"/>